<comment type="caution">
    <text evidence="1">The sequence shown here is derived from an EMBL/GenBank/DDBJ whole genome shotgun (WGS) entry which is preliminary data.</text>
</comment>
<evidence type="ECO:0000313" key="2">
    <source>
        <dbReference type="Proteomes" id="UP000608850"/>
    </source>
</evidence>
<proteinExistence type="predicted"/>
<dbReference type="EMBL" id="BMOQ01000005">
    <property type="protein sequence ID" value="GGN19641.1"/>
    <property type="molecule type" value="Genomic_DNA"/>
</dbReference>
<evidence type="ECO:0000313" key="1">
    <source>
        <dbReference type="EMBL" id="GGN19641.1"/>
    </source>
</evidence>
<keyword evidence="2" id="KW-1185">Reference proteome</keyword>
<protein>
    <submittedName>
        <fullName evidence="1">Uncharacterized protein</fullName>
    </submittedName>
</protein>
<gene>
    <name evidence="1" type="ORF">GCM10009021_20950</name>
</gene>
<dbReference type="AlphaFoldDB" id="A0A830GDV2"/>
<organism evidence="1 2">
    <name type="scientific">Halarchaeum nitratireducens</name>
    <dbReference type="NCBI Taxonomy" id="489913"/>
    <lineage>
        <taxon>Archaea</taxon>
        <taxon>Methanobacteriati</taxon>
        <taxon>Methanobacteriota</taxon>
        <taxon>Stenosarchaea group</taxon>
        <taxon>Halobacteria</taxon>
        <taxon>Halobacteriales</taxon>
        <taxon>Halobacteriaceae</taxon>
    </lineage>
</organism>
<reference evidence="1 2" key="1">
    <citation type="journal article" date="2019" name="Int. J. Syst. Evol. Microbiol.">
        <title>The Global Catalogue of Microorganisms (GCM) 10K type strain sequencing project: providing services to taxonomists for standard genome sequencing and annotation.</title>
        <authorList>
            <consortium name="The Broad Institute Genomics Platform"/>
            <consortium name="The Broad Institute Genome Sequencing Center for Infectious Disease"/>
            <person name="Wu L."/>
            <person name="Ma J."/>
        </authorList>
    </citation>
    <scope>NUCLEOTIDE SEQUENCE [LARGE SCALE GENOMIC DNA]</scope>
    <source>
        <strain evidence="1 2">JCM 16331</strain>
    </source>
</reference>
<name>A0A830GDV2_9EURY</name>
<accession>A0A830GDV2</accession>
<dbReference type="Proteomes" id="UP000608850">
    <property type="component" value="Unassembled WGS sequence"/>
</dbReference>
<sequence>MIDRRPVVLLEFVLDVESVGFVQPAGNEEEVALKAGEVVHRVSERKIERRLTPVANVTPVSGGVLADRAAGTGGGAAGVVSLATRSASDARHARAS</sequence>